<organism evidence="3 4">
    <name type="scientific">Maribacter arenosus</name>
    <dbReference type="NCBI Taxonomy" id="1854708"/>
    <lineage>
        <taxon>Bacteria</taxon>
        <taxon>Pseudomonadati</taxon>
        <taxon>Bacteroidota</taxon>
        <taxon>Flavobacteriia</taxon>
        <taxon>Flavobacteriales</taxon>
        <taxon>Flavobacteriaceae</taxon>
        <taxon>Maribacter</taxon>
    </lineage>
</organism>
<keyword evidence="4" id="KW-1185">Reference proteome</keyword>
<gene>
    <name evidence="3" type="ORF">HPE63_01305</name>
</gene>
<dbReference type="RefSeq" id="WP_188312421.1">
    <property type="nucleotide sequence ID" value="NZ_JABTCG010000001.1"/>
</dbReference>
<keyword evidence="1" id="KW-1133">Transmembrane helix</keyword>
<accession>A0ABR7V7N3</accession>
<feature type="domain" description="2TM" evidence="2">
    <location>
        <begin position="12"/>
        <end position="105"/>
    </location>
</feature>
<evidence type="ECO:0000256" key="1">
    <source>
        <dbReference type="SAM" id="Phobius"/>
    </source>
</evidence>
<dbReference type="InterPro" id="IPR025698">
    <property type="entry name" value="2TM_dom"/>
</dbReference>
<evidence type="ECO:0000259" key="2">
    <source>
        <dbReference type="Pfam" id="PF13239"/>
    </source>
</evidence>
<dbReference type="Pfam" id="PF13239">
    <property type="entry name" value="2TM"/>
    <property type="match status" value="1"/>
</dbReference>
<protein>
    <submittedName>
        <fullName evidence="3">2TM domain-containing protein</fullName>
    </submittedName>
</protein>
<keyword evidence="1" id="KW-0472">Membrane</keyword>
<dbReference type="EMBL" id="JABTCG010000001">
    <property type="protein sequence ID" value="MBD0849291.1"/>
    <property type="molecule type" value="Genomic_DNA"/>
</dbReference>
<keyword evidence="1" id="KW-0812">Transmembrane</keyword>
<dbReference type="Proteomes" id="UP000598350">
    <property type="component" value="Unassembled WGS sequence"/>
</dbReference>
<feature type="transmembrane region" description="Helical" evidence="1">
    <location>
        <begin position="67"/>
        <end position="86"/>
    </location>
</feature>
<feature type="transmembrane region" description="Helical" evidence="1">
    <location>
        <begin position="21"/>
        <end position="41"/>
    </location>
</feature>
<comment type="caution">
    <text evidence="3">The sequence shown here is derived from an EMBL/GenBank/DDBJ whole genome shotgun (WGS) entry which is preliminary data.</text>
</comment>
<evidence type="ECO:0000313" key="3">
    <source>
        <dbReference type="EMBL" id="MBD0849291.1"/>
    </source>
</evidence>
<reference evidence="3 4" key="1">
    <citation type="submission" date="2020-05" db="EMBL/GenBank/DDBJ databases">
        <title>The draft genome sequence of Maribacter arenosus CAU 1321.</title>
        <authorList>
            <person name="Mu L."/>
        </authorList>
    </citation>
    <scope>NUCLEOTIDE SEQUENCE [LARGE SCALE GENOMIC DNA]</scope>
    <source>
        <strain evidence="3 4">CAU 1321</strain>
    </source>
</reference>
<proteinExistence type="predicted"/>
<name>A0ABR7V7N3_9FLAO</name>
<sequence length="107" mass="12863">METNMNEVEKYRKAKKRIEDIKRLYAHVVLFIIATIVLWVFKGRIINYLLSKGITDEGFLHWVELNFILLPLIWAIVLIIVGIYLLRFKPGFIKNWENRKLKEFLDE</sequence>
<evidence type="ECO:0000313" key="4">
    <source>
        <dbReference type="Proteomes" id="UP000598350"/>
    </source>
</evidence>